<keyword evidence="4" id="KW-1185">Reference proteome</keyword>
<dbReference type="EC" id="3.1.1.96" evidence="2"/>
<dbReference type="AlphaFoldDB" id="G2LH27"/>
<evidence type="ECO:0000313" key="3">
    <source>
        <dbReference type="EMBL" id="AEP11769.1"/>
    </source>
</evidence>
<dbReference type="NCBIfam" id="TIGR00256">
    <property type="entry name" value="D-aminoacyl-tRNA deacylase"/>
    <property type="match status" value="1"/>
</dbReference>
<dbReference type="Gene3D" id="3.50.80.10">
    <property type="entry name" value="D-tyrosyl-tRNA(Tyr) deacylase"/>
    <property type="match status" value="1"/>
</dbReference>
<proteinExistence type="inferred from homology"/>
<comment type="catalytic activity">
    <reaction evidence="2">
        <text>a D-aminoacyl-tRNA + H2O = a tRNA + a D-alpha-amino acid + H(+)</text>
        <dbReference type="Rhea" id="RHEA:13953"/>
        <dbReference type="Rhea" id="RHEA-COMP:10123"/>
        <dbReference type="Rhea" id="RHEA-COMP:10124"/>
        <dbReference type="ChEBI" id="CHEBI:15377"/>
        <dbReference type="ChEBI" id="CHEBI:15378"/>
        <dbReference type="ChEBI" id="CHEBI:59871"/>
        <dbReference type="ChEBI" id="CHEBI:78442"/>
        <dbReference type="ChEBI" id="CHEBI:79333"/>
        <dbReference type="EC" id="3.1.1.96"/>
    </reaction>
</comment>
<dbReference type="GO" id="GO:0051500">
    <property type="term" value="F:D-tyrosyl-tRNA(Tyr) deacylase activity"/>
    <property type="evidence" value="ECO:0007669"/>
    <property type="project" value="TreeGrafter"/>
</dbReference>
<dbReference type="CDD" id="cd00563">
    <property type="entry name" value="Dtyr_deacylase"/>
    <property type="match status" value="1"/>
</dbReference>
<dbReference type="KEGG" id="ctm:Cabther_A1015"/>
<evidence type="ECO:0000256" key="2">
    <source>
        <dbReference type="HAMAP-Rule" id="MF_00518"/>
    </source>
</evidence>
<dbReference type="GO" id="GO:0106026">
    <property type="term" value="F:Gly-tRNA(Ala) deacylase activity"/>
    <property type="evidence" value="ECO:0007669"/>
    <property type="project" value="UniProtKB-UniRule"/>
</dbReference>
<keyword evidence="2" id="KW-0963">Cytoplasm</keyword>
<dbReference type="GO" id="GO:0005737">
    <property type="term" value="C:cytoplasm"/>
    <property type="evidence" value="ECO:0007669"/>
    <property type="project" value="UniProtKB-SubCell"/>
</dbReference>
<evidence type="ECO:0000313" key="4">
    <source>
        <dbReference type="Proteomes" id="UP000006791"/>
    </source>
</evidence>
<dbReference type="EMBL" id="CP002514">
    <property type="protein sequence ID" value="AEP11769.1"/>
    <property type="molecule type" value="Genomic_DNA"/>
</dbReference>
<keyword evidence="2" id="KW-0378">Hydrolase</keyword>
<dbReference type="FunFam" id="3.50.80.10:FF:000001">
    <property type="entry name" value="D-aminoacyl-tRNA deacylase"/>
    <property type="match status" value="1"/>
</dbReference>
<dbReference type="HAMAP" id="MF_00518">
    <property type="entry name" value="Deacylase_Dtd"/>
    <property type="match status" value="1"/>
</dbReference>
<protein>
    <recommendedName>
        <fullName evidence="2">D-aminoacyl-tRNA deacylase</fullName>
        <shortName evidence="2">DTD</shortName>
        <ecNumber evidence="2">3.1.1.96</ecNumber>
    </recommendedName>
    <alternativeName>
        <fullName evidence="2">Gly-tRNA(Ala) deacylase</fullName>
        <ecNumber evidence="2">3.1.1.-</ecNumber>
    </alternativeName>
</protein>
<keyword evidence="2" id="KW-0694">RNA-binding</keyword>
<keyword evidence="2" id="KW-0820">tRNA-binding</keyword>
<evidence type="ECO:0000256" key="1">
    <source>
        <dbReference type="ARBA" id="ARBA00009673"/>
    </source>
</evidence>
<comment type="catalytic activity">
    <reaction evidence="2">
        <text>glycyl-tRNA(Ala) + H2O = tRNA(Ala) + glycine + H(+)</text>
        <dbReference type="Rhea" id="RHEA:53744"/>
        <dbReference type="Rhea" id="RHEA-COMP:9657"/>
        <dbReference type="Rhea" id="RHEA-COMP:13640"/>
        <dbReference type="ChEBI" id="CHEBI:15377"/>
        <dbReference type="ChEBI" id="CHEBI:15378"/>
        <dbReference type="ChEBI" id="CHEBI:57305"/>
        <dbReference type="ChEBI" id="CHEBI:78442"/>
        <dbReference type="ChEBI" id="CHEBI:78522"/>
    </reaction>
</comment>
<name>G2LH27_CHLTF</name>
<dbReference type="Pfam" id="PF02580">
    <property type="entry name" value="Tyr_Deacylase"/>
    <property type="match status" value="1"/>
</dbReference>
<dbReference type="Proteomes" id="UP000006791">
    <property type="component" value="Chromosome 1"/>
</dbReference>
<gene>
    <name evidence="2" type="primary">dtd</name>
    <name evidence="3" type="ordered locus">Cabther_A1015</name>
</gene>
<dbReference type="InterPro" id="IPR023509">
    <property type="entry name" value="DTD-like_sf"/>
</dbReference>
<dbReference type="SUPFAM" id="SSF69500">
    <property type="entry name" value="DTD-like"/>
    <property type="match status" value="1"/>
</dbReference>
<comment type="function">
    <text evidence="2">An aminoacyl-tRNA editing enzyme that deacylates mischarged D-aminoacyl-tRNAs. Also deacylates mischarged glycyl-tRNA(Ala), protecting cells against glycine mischarging by AlaRS. Acts via tRNA-based rather than protein-based catalysis; rejects L-amino acids rather than detecting D-amino acids in the active site. By recycling D-aminoacyl-tRNA to D-amino acids and free tRNA molecules, this enzyme counteracts the toxicity associated with the formation of D-aminoacyl-tRNA entities in vivo and helps enforce protein L-homochirality.</text>
</comment>
<comment type="subcellular location">
    <subcellularLocation>
        <location evidence="2">Cytoplasm</location>
    </subcellularLocation>
</comment>
<dbReference type="PANTHER" id="PTHR10472">
    <property type="entry name" value="D-TYROSYL-TRNA TYR DEACYLASE"/>
    <property type="match status" value="1"/>
</dbReference>
<dbReference type="GO" id="GO:0019478">
    <property type="term" value="P:D-amino acid catabolic process"/>
    <property type="evidence" value="ECO:0007669"/>
    <property type="project" value="UniProtKB-UniRule"/>
</dbReference>
<sequence length="165" mass="17638">MLAISFLKFAMRLVIQRVTQASVTVGGKLVGRCGRGLCILVGITHRDTAADADWLAEKTANLRIFEDENGKMNRSLLDIGGEALVVSQFTLYGDARKGRRPSFTAAAPPETAEPLVTRYADALRLLGIPVGTGVFGAMMQVEIHNDGPVTLILERGGISVGAEVE</sequence>
<comment type="domain">
    <text evidence="2">A Gly-cisPro motif from one monomer fits into the active site of the other monomer to allow specific chiral rejection of L-amino acids.</text>
</comment>
<comment type="subunit">
    <text evidence="2">Homodimer.</text>
</comment>
<dbReference type="HOGENOM" id="CLU_076901_1_0_0"/>
<comment type="similarity">
    <text evidence="1 2">Belongs to the DTD family.</text>
</comment>
<feature type="short sequence motif" description="Gly-cisPro motif, important for rejection of L-amino acids" evidence="2">
    <location>
        <begin position="147"/>
        <end position="148"/>
    </location>
</feature>
<accession>G2LH27</accession>
<dbReference type="InterPro" id="IPR003732">
    <property type="entry name" value="Daa-tRNA_deacyls_DTD"/>
</dbReference>
<dbReference type="EC" id="3.1.1.-" evidence="2"/>
<dbReference type="PANTHER" id="PTHR10472:SF5">
    <property type="entry name" value="D-AMINOACYL-TRNA DEACYLASE 1"/>
    <property type="match status" value="1"/>
</dbReference>
<organism evidence="3 4">
    <name type="scientific">Chloracidobacterium thermophilum (strain B)</name>
    <dbReference type="NCBI Taxonomy" id="981222"/>
    <lineage>
        <taxon>Bacteria</taxon>
        <taxon>Pseudomonadati</taxon>
        <taxon>Acidobacteriota</taxon>
        <taxon>Terriglobia</taxon>
        <taxon>Terriglobales</taxon>
        <taxon>Acidobacteriaceae</taxon>
        <taxon>Chloracidobacterium</taxon>
    </lineage>
</organism>
<dbReference type="GO" id="GO:0043908">
    <property type="term" value="F:Ser(Gly)-tRNA(Ala) hydrolase activity"/>
    <property type="evidence" value="ECO:0007669"/>
    <property type="project" value="UniProtKB-UniRule"/>
</dbReference>
<dbReference type="STRING" id="981222.Cabther_A1015"/>
<dbReference type="GO" id="GO:0000049">
    <property type="term" value="F:tRNA binding"/>
    <property type="evidence" value="ECO:0007669"/>
    <property type="project" value="UniProtKB-UniRule"/>
</dbReference>
<reference evidence="3 4" key="1">
    <citation type="journal article" date="2012" name="Environ. Microbiol.">
        <title>Complete genome of Candidatus Chloracidobacterium thermophilum, a chlorophyll-based photoheterotroph belonging to the phylum Acidobacteria.</title>
        <authorList>
            <person name="Garcia Costas A.M."/>
            <person name="Liu Z."/>
            <person name="Tomsho L.P."/>
            <person name="Schuster S.C."/>
            <person name="Ward D.M."/>
            <person name="Bryant D.A."/>
        </authorList>
    </citation>
    <scope>NUCLEOTIDE SEQUENCE [LARGE SCALE GENOMIC DNA]</scope>
    <source>
        <strain evidence="3 4">B</strain>
    </source>
</reference>